<gene>
    <name evidence="2" type="ORF">C3731_12410</name>
</gene>
<name>A0A2S7IZK0_9HYPH</name>
<organism evidence="2 3">
    <name type="scientific">Brucella oryzae</name>
    <dbReference type="NCBI Taxonomy" id="335286"/>
    <lineage>
        <taxon>Bacteria</taxon>
        <taxon>Pseudomonadati</taxon>
        <taxon>Pseudomonadota</taxon>
        <taxon>Alphaproteobacteria</taxon>
        <taxon>Hyphomicrobiales</taxon>
        <taxon>Brucellaceae</taxon>
        <taxon>Brucella/Ochrobactrum group</taxon>
        <taxon>Brucella</taxon>
    </lineage>
</organism>
<evidence type="ECO:0000313" key="2">
    <source>
        <dbReference type="EMBL" id="PQA73432.1"/>
    </source>
</evidence>
<reference evidence="2 3" key="1">
    <citation type="submission" date="2018-02" db="EMBL/GenBank/DDBJ databases">
        <title>Draft genome sequence of Ochrobactrum oryzae found in Brazil.</title>
        <authorList>
            <person name="Cerdeira L."/>
            <person name="Andrade F."/>
            <person name="Zacariotto T."/>
            <person name="Barbosa B."/>
            <person name="Santos S."/>
            <person name="Cassetari V."/>
            <person name="Lincopan N."/>
        </authorList>
    </citation>
    <scope>NUCLEOTIDE SEQUENCE [LARGE SCALE GENOMIC DNA]</scope>
    <source>
        <strain evidence="2 3">OA447</strain>
    </source>
</reference>
<dbReference type="OrthoDB" id="9804312at2"/>
<keyword evidence="2" id="KW-0489">Methyltransferase</keyword>
<dbReference type="RefSeq" id="WP_104755996.1">
    <property type="nucleotide sequence ID" value="NZ_JBHEEO010000006.1"/>
</dbReference>
<dbReference type="InterPro" id="IPR041698">
    <property type="entry name" value="Methyltransf_25"/>
</dbReference>
<dbReference type="GO" id="GO:0032259">
    <property type="term" value="P:methylation"/>
    <property type="evidence" value="ECO:0007669"/>
    <property type="project" value="UniProtKB-KW"/>
</dbReference>
<dbReference type="EMBL" id="PTRC01000019">
    <property type="protein sequence ID" value="PQA73432.1"/>
    <property type="molecule type" value="Genomic_DNA"/>
</dbReference>
<dbReference type="Pfam" id="PF13649">
    <property type="entry name" value="Methyltransf_25"/>
    <property type="match status" value="1"/>
</dbReference>
<keyword evidence="2" id="KW-0808">Transferase</keyword>
<dbReference type="Gene3D" id="2.20.130.10">
    <property type="entry name" value="CAC2371-like domains"/>
    <property type="match status" value="1"/>
</dbReference>
<protein>
    <submittedName>
        <fullName evidence="2">Class I SAM-dependent methyltransferase</fullName>
    </submittedName>
</protein>
<sequence>MNNRYGNLAARVYQLDKPVGRSFGDIELYRDLLAGISGPILEPAVGNGRMLVPLLESGLEVHGFDTSPEMLAYCESACRARGLTANLSQQSFSDFMFDRTFSAVIVPAGSIQLVTDIKEAIAVLRRFHDALEEGGRLILDLDSIRWLSAPAGAMRHWEDGDDMLTLQEERLETDFANQTTTSLLRYEHWSNGKLVNTEIETFALRLWGIWEMELALCAAGFQSSKVHASYKCDGVITPDSEMFTFEALKG</sequence>
<dbReference type="GO" id="GO:0008168">
    <property type="term" value="F:methyltransferase activity"/>
    <property type="evidence" value="ECO:0007669"/>
    <property type="project" value="UniProtKB-KW"/>
</dbReference>
<dbReference type="AlphaFoldDB" id="A0A2S7IZK0"/>
<dbReference type="Gene3D" id="3.40.50.150">
    <property type="entry name" value="Vaccinia Virus protein VP39"/>
    <property type="match status" value="1"/>
</dbReference>
<keyword evidence="3" id="KW-1185">Reference proteome</keyword>
<dbReference type="SUPFAM" id="SSF53335">
    <property type="entry name" value="S-adenosyl-L-methionine-dependent methyltransferases"/>
    <property type="match status" value="1"/>
</dbReference>
<comment type="caution">
    <text evidence="2">The sequence shown here is derived from an EMBL/GenBank/DDBJ whole genome shotgun (WGS) entry which is preliminary data.</text>
</comment>
<evidence type="ECO:0000313" key="3">
    <source>
        <dbReference type="Proteomes" id="UP000238493"/>
    </source>
</evidence>
<evidence type="ECO:0000259" key="1">
    <source>
        <dbReference type="Pfam" id="PF13649"/>
    </source>
</evidence>
<dbReference type="InterPro" id="IPR029063">
    <property type="entry name" value="SAM-dependent_MTases_sf"/>
</dbReference>
<dbReference type="CDD" id="cd02440">
    <property type="entry name" value="AdoMet_MTases"/>
    <property type="match status" value="1"/>
</dbReference>
<accession>A0A2S7IZK0</accession>
<proteinExistence type="predicted"/>
<feature type="domain" description="Methyltransferase" evidence="1">
    <location>
        <begin position="40"/>
        <end position="135"/>
    </location>
</feature>
<dbReference type="Proteomes" id="UP000238493">
    <property type="component" value="Unassembled WGS sequence"/>
</dbReference>